<name>A0A0F7FBS5_PAEDU</name>
<dbReference type="Gene3D" id="3.90.79.10">
    <property type="entry name" value="Nucleoside Triphosphate Pyrophosphohydrolase"/>
    <property type="match status" value="1"/>
</dbReference>
<dbReference type="InterPro" id="IPR015797">
    <property type="entry name" value="NUDIX_hydrolase-like_dom_sf"/>
</dbReference>
<dbReference type="AlphaFoldDB" id="A0A0F7FBS5"/>
<dbReference type="CDD" id="cd02883">
    <property type="entry name" value="NUDIX_Hydrolase"/>
    <property type="match status" value="1"/>
</dbReference>
<protein>
    <submittedName>
        <fullName evidence="5">Phosphohydrolase</fullName>
    </submittedName>
</protein>
<dbReference type="RefSeq" id="WP_025694514.1">
    <property type="nucleotide sequence ID" value="NZ_ASQQ01000138.1"/>
</dbReference>
<dbReference type="PANTHER" id="PTHR43736:SF1">
    <property type="entry name" value="DIHYDRONEOPTERIN TRIPHOSPHATE DIPHOSPHATASE"/>
    <property type="match status" value="1"/>
</dbReference>
<dbReference type="InterPro" id="IPR020084">
    <property type="entry name" value="NUDIX_hydrolase_CS"/>
</dbReference>
<evidence type="ECO:0000256" key="2">
    <source>
        <dbReference type="ARBA" id="ARBA00022801"/>
    </source>
</evidence>
<reference evidence="5 6" key="2">
    <citation type="journal article" date="2016" name="Genome Announc.">
        <title>Genome Sequence of a Gram-Positive Diazotroph, Paenibacillus durus Type Strain ATCC 35681.</title>
        <authorList>
            <person name="Halim M.A."/>
            <person name="Rahman A.Y."/>
            <person name="Sim K.S."/>
            <person name="Yam H.C."/>
            <person name="Rahim A.A."/>
            <person name="Ghazali A.H."/>
            <person name="Najimudin N."/>
        </authorList>
    </citation>
    <scope>NUCLEOTIDE SEQUENCE [LARGE SCALE GENOMIC DNA]</scope>
    <source>
        <strain evidence="5 6">ATCC 35681</strain>
    </source>
</reference>
<dbReference type="GO" id="GO:0016787">
    <property type="term" value="F:hydrolase activity"/>
    <property type="evidence" value="ECO:0007669"/>
    <property type="project" value="UniProtKB-KW"/>
</dbReference>
<feature type="domain" description="Nudix hydrolase" evidence="4">
    <location>
        <begin position="1"/>
        <end position="129"/>
    </location>
</feature>
<proteinExistence type="inferred from homology"/>
<dbReference type="Proteomes" id="UP000034189">
    <property type="component" value="Chromosome"/>
</dbReference>
<dbReference type="OrthoDB" id="9787880at2"/>
<evidence type="ECO:0000313" key="6">
    <source>
        <dbReference type="Proteomes" id="UP000034189"/>
    </source>
</evidence>
<dbReference type="PRINTS" id="PR00502">
    <property type="entry name" value="NUDIXFAMILY"/>
</dbReference>
<dbReference type="PANTHER" id="PTHR43736">
    <property type="entry name" value="ADP-RIBOSE PYROPHOSPHATASE"/>
    <property type="match status" value="1"/>
</dbReference>
<keyword evidence="2 3" id="KW-0378">Hydrolase</keyword>
<sequence length="141" mass="16363">MNRIDVAYSIITKENKTKILMVKNKDDNNWTLPGGAVEKGETLKQAAIREAKEETGYEVNVFGIVAVNECIFEDRQEHAVFFTFNGEIINGHERVERPDEITEITWKDINEAEQLMPYYEEGIRILINKNLEIPYTDQGRR</sequence>
<evidence type="ECO:0000256" key="1">
    <source>
        <dbReference type="ARBA" id="ARBA00005582"/>
    </source>
</evidence>
<organism evidence="5 6">
    <name type="scientific">Paenibacillus durus ATCC 35681</name>
    <dbReference type="NCBI Taxonomy" id="1333534"/>
    <lineage>
        <taxon>Bacteria</taxon>
        <taxon>Bacillati</taxon>
        <taxon>Bacillota</taxon>
        <taxon>Bacilli</taxon>
        <taxon>Bacillales</taxon>
        <taxon>Paenibacillaceae</taxon>
        <taxon>Paenibacillus</taxon>
    </lineage>
</organism>
<dbReference type="HOGENOM" id="CLU_037162_30_0_9"/>
<evidence type="ECO:0000259" key="4">
    <source>
        <dbReference type="PROSITE" id="PS51462"/>
    </source>
</evidence>
<dbReference type="InterPro" id="IPR000086">
    <property type="entry name" value="NUDIX_hydrolase_dom"/>
</dbReference>
<reference evidence="5 6" key="1">
    <citation type="submission" date="2015-03" db="EMBL/GenBank/DDBJ databases">
        <authorList>
            <person name="Abdul Halim M."/>
        </authorList>
    </citation>
    <scope>NUCLEOTIDE SEQUENCE [LARGE SCALE GENOMIC DNA]</scope>
    <source>
        <strain evidence="5 6">ATCC 35681</strain>
    </source>
</reference>
<dbReference type="EMBL" id="CP011114">
    <property type="protein sequence ID" value="AKG36179.1"/>
    <property type="molecule type" value="Genomic_DNA"/>
</dbReference>
<dbReference type="Pfam" id="PF00293">
    <property type="entry name" value="NUDIX"/>
    <property type="match status" value="1"/>
</dbReference>
<dbReference type="SUPFAM" id="SSF55811">
    <property type="entry name" value="Nudix"/>
    <property type="match status" value="1"/>
</dbReference>
<evidence type="ECO:0000313" key="5">
    <source>
        <dbReference type="EMBL" id="AKG36179.1"/>
    </source>
</evidence>
<dbReference type="InterPro" id="IPR020476">
    <property type="entry name" value="Nudix_hydrolase"/>
</dbReference>
<evidence type="ECO:0000256" key="3">
    <source>
        <dbReference type="RuleBase" id="RU003476"/>
    </source>
</evidence>
<accession>A0A0F7FBS5</accession>
<dbReference type="PROSITE" id="PS00893">
    <property type="entry name" value="NUDIX_BOX"/>
    <property type="match status" value="1"/>
</dbReference>
<dbReference type="PROSITE" id="PS51462">
    <property type="entry name" value="NUDIX"/>
    <property type="match status" value="1"/>
</dbReference>
<dbReference type="PATRIC" id="fig|1333534.5.peg.3913"/>
<comment type="similarity">
    <text evidence="1 3">Belongs to the Nudix hydrolase family.</text>
</comment>
<gene>
    <name evidence="5" type="ORF">VK70_17755</name>
</gene>